<keyword evidence="2" id="KW-1185">Reference proteome</keyword>
<dbReference type="GeneID" id="106009619"/>
<proteinExistence type="predicted"/>
<organism evidence="2 3">
    <name type="scientific">Heterocephalus glaber</name>
    <name type="common">Naked mole rat</name>
    <dbReference type="NCBI Taxonomy" id="10181"/>
    <lineage>
        <taxon>Eukaryota</taxon>
        <taxon>Metazoa</taxon>
        <taxon>Chordata</taxon>
        <taxon>Craniata</taxon>
        <taxon>Vertebrata</taxon>
        <taxon>Euteleostomi</taxon>
        <taxon>Mammalia</taxon>
        <taxon>Eutheria</taxon>
        <taxon>Euarchontoglires</taxon>
        <taxon>Glires</taxon>
        <taxon>Rodentia</taxon>
        <taxon>Hystricomorpha</taxon>
        <taxon>Bathyergidae</taxon>
        <taxon>Heterocephalus</taxon>
    </lineage>
</organism>
<gene>
    <name evidence="3" type="primary">LOC106009619</name>
</gene>
<feature type="compositionally biased region" description="Basic and acidic residues" evidence="1">
    <location>
        <begin position="20"/>
        <end position="49"/>
    </location>
</feature>
<dbReference type="AlphaFoldDB" id="A0AAX6T3G1"/>
<feature type="region of interest" description="Disordered" evidence="1">
    <location>
        <begin position="135"/>
        <end position="155"/>
    </location>
</feature>
<protein>
    <submittedName>
        <fullName evidence="3">Uncharacterized protein LOC106009619</fullName>
    </submittedName>
</protein>
<feature type="region of interest" description="Disordered" evidence="1">
    <location>
        <begin position="20"/>
        <end position="96"/>
    </location>
</feature>
<accession>A0AAX6T3G1</accession>
<evidence type="ECO:0000313" key="3">
    <source>
        <dbReference type="RefSeq" id="XP_021116506.1"/>
    </source>
</evidence>
<dbReference type="RefSeq" id="XP_021116506.1">
    <property type="nucleotide sequence ID" value="XM_021260847.1"/>
</dbReference>
<reference evidence="3" key="1">
    <citation type="submission" date="2025-08" db="UniProtKB">
        <authorList>
            <consortium name="RefSeq"/>
        </authorList>
    </citation>
    <scope>IDENTIFICATION</scope>
</reference>
<dbReference type="Proteomes" id="UP000694906">
    <property type="component" value="Unplaced"/>
</dbReference>
<name>A0AAX6T3G1_HETGA</name>
<sequence>MDEAHSLGILKDSVVFEHRLAEQRPEDRSQRSGRTDTEAQRFWPLRDRQAGPSARPHLSRASPLSERLPEPARISPGHHSCHTVGSTPERDCKSTSPKEQVFARDCSRGLRGGGSRLCLVLGSLLRTRRPGGKDAIGLRALPPGKEGSFGSTEARGPAGPCARALFSRRCGKPHDAGLPLGGANHALAIEWEVSEGGGSEDFRRAFPRLLPPVHLLRSAGVWRSGLPVDQSDPAPRVYCPPRGLLELGPLQSGLQRAWLGAGARPSAGRRWVLRREIPNTNTRNPKRGTYGNAVF</sequence>
<evidence type="ECO:0000313" key="2">
    <source>
        <dbReference type="Proteomes" id="UP000694906"/>
    </source>
</evidence>
<evidence type="ECO:0000256" key="1">
    <source>
        <dbReference type="SAM" id="MobiDB-lite"/>
    </source>
</evidence>